<dbReference type="PANTHER" id="PTHR41517">
    <property type="entry name" value="1,2-DIOXYGENASE PROTEIN-RELATED"/>
    <property type="match status" value="1"/>
</dbReference>
<keyword evidence="5" id="KW-1185">Reference proteome</keyword>
<comment type="caution">
    <text evidence="4">The sequence shown here is derived from an EMBL/GenBank/DDBJ whole genome shotgun (WGS) entry which is preliminary data.</text>
</comment>
<evidence type="ECO:0000259" key="3">
    <source>
        <dbReference type="Pfam" id="PF07883"/>
    </source>
</evidence>
<dbReference type="InterPro" id="IPR011051">
    <property type="entry name" value="RmlC_Cupin_sf"/>
</dbReference>
<dbReference type="GO" id="GO:0047922">
    <property type="term" value="F:gentisate 1,2-dioxygenase activity"/>
    <property type="evidence" value="ECO:0007669"/>
    <property type="project" value="UniProtKB-EC"/>
</dbReference>
<keyword evidence="2 4" id="KW-0560">Oxidoreductase</keyword>
<dbReference type="CDD" id="cd02216">
    <property type="entry name" value="cupin_GDO-like_N"/>
    <property type="match status" value="1"/>
</dbReference>
<dbReference type="InterPro" id="IPR013096">
    <property type="entry name" value="Cupin_2"/>
</dbReference>
<accession>A0ABR6BN42</accession>
<dbReference type="EC" id="1.13.11.4" evidence="4"/>
<keyword evidence="1" id="KW-0223">Dioxygenase</keyword>
<feature type="domain" description="Cupin type-2" evidence="3">
    <location>
        <begin position="96"/>
        <end position="159"/>
    </location>
</feature>
<dbReference type="SUPFAM" id="SSF51182">
    <property type="entry name" value="RmlC-like cupins"/>
    <property type="match status" value="1"/>
</dbReference>
<dbReference type="InterPro" id="IPR014710">
    <property type="entry name" value="RmlC-like_jellyroll"/>
</dbReference>
<dbReference type="EMBL" id="JACJID010000004">
    <property type="protein sequence ID" value="MBA8927984.1"/>
    <property type="molecule type" value="Genomic_DNA"/>
</dbReference>
<dbReference type="Pfam" id="PF07883">
    <property type="entry name" value="Cupin_2"/>
    <property type="match status" value="1"/>
</dbReference>
<protein>
    <submittedName>
        <fullName evidence="4">Gentisate 1,2-dioxygenase</fullName>
        <ecNumber evidence="4">1.13.11.4</ecNumber>
    </submittedName>
</protein>
<evidence type="ECO:0000313" key="5">
    <source>
        <dbReference type="Proteomes" id="UP000517916"/>
    </source>
</evidence>
<gene>
    <name evidence="4" type="ORF">BC739_005201</name>
</gene>
<organism evidence="4 5">
    <name type="scientific">Kutzneria viridogrisea</name>
    <dbReference type="NCBI Taxonomy" id="47990"/>
    <lineage>
        <taxon>Bacteria</taxon>
        <taxon>Bacillati</taxon>
        <taxon>Actinomycetota</taxon>
        <taxon>Actinomycetes</taxon>
        <taxon>Pseudonocardiales</taxon>
        <taxon>Pseudonocardiaceae</taxon>
        <taxon>Kutzneria</taxon>
    </lineage>
</organism>
<reference evidence="4 5" key="1">
    <citation type="submission" date="2020-08" db="EMBL/GenBank/DDBJ databases">
        <title>Genomic Encyclopedia of Archaeal and Bacterial Type Strains, Phase II (KMG-II): from individual species to whole genera.</title>
        <authorList>
            <person name="Goeker M."/>
        </authorList>
    </citation>
    <scope>NUCLEOTIDE SEQUENCE [LARGE SCALE GENOMIC DNA]</scope>
    <source>
        <strain evidence="4 5">DSM 43850</strain>
    </source>
</reference>
<dbReference type="InterPro" id="IPR047183">
    <property type="entry name" value="GDO-like"/>
</dbReference>
<dbReference type="CDD" id="cd06992">
    <property type="entry name" value="cupin_GDO-like_C"/>
    <property type="match status" value="1"/>
</dbReference>
<dbReference type="Gene3D" id="2.60.120.10">
    <property type="entry name" value="Jelly Rolls"/>
    <property type="match status" value="1"/>
</dbReference>
<evidence type="ECO:0000256" key="2">
    <source>
        <dbReference type="ARBA" id="ARBA00023002"/>
    </source>
</evidence>
<dbReference type="RefSeq" id="WP_025356918.1">
    <property type="nucleotide sequence ID" value="NZ_BAAABQ010000030.1"/>
</dbReference>
<dbReference type="Proteomes" id="UP000517916">
    <property type="component" value="Unassembled WGS sequence"/>
</dbReference>
<name>A0ABR6BN42_9PSEU</name>
<sequence length="345" mass="37376">MPTTRFSSDDEGIDAFYADLAEHDLQPLWELTGLMTAEPNPRAVPFVWRGKHLSALAERSGELITSDRRVLSLANPGLAGAPYAVPTLWAGIQYLNGREVAPAHRHSPSALRFVLSGSGVFTLVDGDPIAMEAGDLVLTPGWTWHEHHNTGAEPMAWLDGLDVPLVHYLDAVFFEPGDGSPADATAERSDSERRYGCAPGIVPVGEVPVRPHSALLTYRWADTDRALTAQLDQDTGRSAVRFVDPVSGRDVLPTLRCEMHRFLAGNQPLTRQRVGSAVGVVLRGSGSIALGDTRHEVAAGDVFAIPSWTPVTVSAESDLDVFQYSDAPVLSALGLYRERSYSPEF</sequence>
<evidence type="ECO:0000313" key="4">
    <source>
        <dbReference type="EMBL" id="MBA8927984.1"/>
    </source>
</evidence>
<proteinExistence type="predicted"/>
<evidence type="ECO:0000256" key="1">
    <source>
        <dbReference type="ARBA" id="ARBA00022964"/>
    </source>
</evidence>
<dbReference type="PANTHER" id="PTHR41517:SF1">
    <property type="entry name" value="CUPIN"/>
    <property type="match status" value="1"/>
</dbReference>